<dbReference type="InterPro" id="IPR005146">
    <property type="entry name" value="B3/B4_tRNA-bd"/>
</dbReference>
<dbReference type="Gene3D" id="3.50.40.10">
    <property type="entry name" value="Phenylalanyl-trna Synthetase, Chain B, domain 3"/>
    <property type="match status" value="1"/>
</dbReference>
<dbReference type="EMBL" id="CP012559">
    <property type="protein sequence ID" value="ALB28576.1"/>
    <property type="molecule type" value="Genomic_DNA"/>
</dbReference>
<dbReference type="GO" id="GO:0003723">
    <property type="term" value="F:RNA binding"/>
    <property type="evidence" value="ECO:0007669"/>
    <property type="project" value="InterPro"/>
</dbReference>
<dbReference type="PANTHER" id="PTHR39209:SF2">
    <property type="entry name" value="CYTOPLASMIC PROTEIN"/>
    <property type="match status" value="1"/>
</dbReference>
<protein>
    <submittedName>
        <fullName evidence="2">tRNA ligase</fullName>
    </submittedName>
</protein>
<dbReference type="GO" id="GO:0004826">
    <property type="term" value="F:phenylalanine-tRNA ligase activity"/>
    <property type="evidence" value="ECO:0007669"/>
    <property type="project" value="InterPro"/>
</dbReference>
<dbReference type="PANTHER" id="PTHR39209">
    <property type="match status" value="1"/>
</dbReference>
<reference evidence="2 3" key="1">
    <citation type="submission" date="2015-08" db="EMBL/GenBank/DDBJ databases">
        <title>Genomic sequence of Lactobacillus heilongjiangensis DSM 28069, isolated from Chinese traditional pickle.</title>
        <authorList>
            <person name="Jiang X."/>
            <person name="Zheng B."/>
            <person name="Cheng H."/>
        </authorList>
    </citation>
    <scope>NUCLEOTIDE SEQUENCE [LARGE SCALE GENOMIC DNA]</scope>
    <source>
        <strain evidence="2 3">DSM 28069</strain>
    </source>
</reference>
<dbReference type="OrthoDB" id="276580at2"/>
<accession>A0A0K2LBA9</accession>
<keyword evidence="2" id="KW-0436">Ligase</keyword>
<proteinExistence type="predicted"/>
<dbReference type="SMART" id="SM00873">
    <property type="entry name" value="B3_4"/>
    <property type="match status" value="1"/>
</dbReference>
<dbReference type="STRING" id="1074467.JP39_03935"/>
<dbReference type="SUPFAM" id="SSF56037">
    <property type="entry name" value="PheT/TilS domain"/>
    <property type="match status" value="1"/>
</dbReference>
<dbReference type="Pfam" id="PF03483">
    <property type="entry name" value="B3_4"/>
    <property type="match status" value="1"/>
</dbReference>
<evidence type="ECO:0000259" key="1">
    <source>
        <dbReference type="SMART" id="SM00873"/>
    </source>
</evidence>
<sequence>MQKIIIDQEFWDIFPDVEIAVMTAKGVDNHNDANVPNDLIQHANEVAKKWVPDDPISVNPVVKAWRDAYRKFKTKKGARNAVENLLKRAKNDKGVGNINPIVDVYNSVSLEYAFPIAAEDLDKIAGDVHLTVAKGGENFTPIGEDEVEEALPGEVVYRDDKDIISRCWAWRDSARVADTDSTKNLLFYMENIQPDRKADHLAAAEALKTRFHDYLNIDINDITMLNKDNREFVFAK</sequence>
<dbReference type="KEGG" id="lhi:JP39_03935"/>
<organism evidence="2 3">
    <name type="scientific">Companilactobacillus heilongjiangensis</name>
    <dbReference type="NCBI Taxonomy" id="1074467"/>
    <lineage>
        <taxon>Bacteria</taxon>
        <taxon>Bacillati</taxon>
        <taxon>Bacillota</taxon>
        <taxon>Bacilli</taxon>
        <taxon>Lactobacillales</taxon>
        <taxon>Lactobacillaceae</taxon>
        <taxon>Companilactobacillus</taxon>
    </lineage>
</organism>
<evidence type="ECO:0000313" key="2">
    <source>
        <dbReference type="EMBL" id="ALB28576.1"/>
    </source>
</evidence>
<name>A0A0K2LBA9_9LACO</name>
<dbReference type="Proteomes" id="UP000061546">
    <property type="component" value="Chromosome"/>
</dbReference>
<feature type="domain" description="B3/B4 tRNA-binding" evidence="1">
    <location>
        <begin position="63"/>
        <end position="212"/>
    </location>
</feature>
<evidence type="ECO:0000313" key="3">
    <source>
        <dbReference type="Proteomes" id="UP000061546"/>
    </source>
</evidence>
<dbReference type="InterPro" id="IPR020825">
    <property type="entry name" value="Phe-tRNA_synthase-like_B3/B4"/>
</dbReference>
<gene>
    <name evidence="2" type="ORF">JP39_03935</name>
</gene>
<dbReference type="AlphaFoldDB" id="A0A0K2LBA9"/>
<keyword evidence="3" id="KW-1185">Reference proteome</keyword>
<dbReference type="RefSeq" id="WP_041500698.1">
    <property type="nucleotide sequence ID" value="NZ_BJDV01000012.1"/>
</dbReference>